<feature type="transmembrane region" description="Helical" evidence="2">
    <location>
        <begin position="192"/>
        <end position="213"/>
    </location>
</feature>
<feature type="compositionally biased region" description="Low complexity" evidence="1">
    <location>
        <begin position="276"/>
        <end position="289"/>
    </location>
</feature>
<keyword evidence="4" id="KW-1185">Reference proteome</keyword>
<reference evidence="3 4" key="1">
    <citation type="submission" date="2019-11" db="EMBL/GenBank/DDBJ databases">
        <title>The genome sequence of Methylocystis heyeri.</title>
        <authorList>
            <person name="Oshkin I.Y."/>
            <person name="Miroshnikov K."/>
            <person name="Dedysh S.N."/>
        </authorList>
    </citation>
    <scope>NUCLEOTIDE SEQUENCE [LARGE SCALE GENOMIC DNA]</scope>
    <source>
        <strain evidence="3 4">H2</strain>
    </source>
</reference>
<dbReference type="Proteomes" id="UP000309061">
    <property type="component" value="Chromosome"/>
</dbReference>
<dbReference type="KEGG" id="mhey:H2LOC_009255"/>
<feature type="transmembrane region" description="Helical" evidence="2">
    <location>
        <begin position="62"/>
        <end position="81"/>
    </location>
</feature>
<dbReference type="OrthoDB" id="4760162at2"/>
<keyword evidence="2" id="KW-0812">Transmembrane</keyword>
<sequence>MQPADIRYTSKALPVNPVATGLVALLCFIGAALAGFIIARLLPQSAIAGRNRELIEEAREMLVALSTLTLGLIIASANSSFEKRANELENSAGKIMALDAMLAKYGPPAKESRELLRYLVARGIERIDHAAAEGFKPNDARKGMGINRLQVSLLDLHPATDRETWLRSSALALSNELASFRWLRYSGDAGGVQWLFVATMVFWLSVVFLSYGFSGPRNRVASATIVVLAFAMATAIEITLDLESEGEGLIRISDAPLRLALDQIGPVEFASPLATPADAAAPAAQASSAPPRPPQNRPAAKASSRR</sequence>
<feature type="transmembrane region" description="Helical" evidence="2">
    <location>
        <begin position="20"/>
        <end position="42"/>
    </location>
</feature>
<protein>
    <recommendedName>
        <fullName evidence="5">DUF4239 domain-containing protein</fullName>
    </recommendedName>
</protein>
<evidence type="ECO:0000313" key="4">
    <source>
        <dbReference type="Proteomes" id="UP000309061"/>
    </source>
</evidence>
<dbReference type="InterPro" id="IPR025333">
    <property type="entry name" value="DUF4239"/>
</dbReference>
<dbReference type="Pfam" id="PF14023">
    <property type="entry name" value="Bestrophin-like"/>
    <property type="match status" value="1"/>
</dbReference>
<name>A0A6B8KHA5_9HYPH</name>
<dbReference type="RefSeq" id="WP_136496143.1">
    <property type="nucleotide sequence ID" value="NZ_CP046052.1"/>
</dbReference>
<dbReference type="EMBL" id="CP046052">
    <property type="protein sequence ID" value="QGM45873.1"/>
    <property type="molecule type" value="Genomic_DNA"/>
</dbReference>
<keyword evidence="2" id="KW-0472">Membrane</keyword>
<evidence type="ECO:0000313" key="3">
    <source>
        <dbReference type="EMBL" id="QGM45873.1"/>
    </source>
</evidence>
<dbReference type="AlphaFoldDB" id="A0A6B8KHA5"/>
<gene>
    <name evidence="3" type="ORF">H2LOC_009255</name>
</gene>
<organism evidence="3 4">
    <name type="scientific">Methylocystis heyeri</name>
    <dbReference type="NCBI Taxonomy" id="391905"/>
    <lineage>
        <taxon>Bacteria</taxon>
        <taxon>Pseudomonadati</taxon>
        <taxon>Pseudomonadota</taxon>
        <taxon>Alphaproteobacteria</taxon>
        <taxon>Hyphomicrobiales</taxon>
        <taxon>Methylocystaceae</taxon>
        <taxon>Methylocystis</taxon>
    </lineage>
</organism>
<evidence type="ECO:0000256" key="2">
    <source>
        <dbReference type="SAM" id="Phobius"/>
    </source>
</evidence>
<feature type="transmembrane region" description="Helical" evidence="2">
    <location>
        <begin position="220"/>
        <end position="240"/>
    </location>
</feature>
<evidence type="ECO:0000256" key="1">
    <source>
        <dbReference type="SAM" id="MobiDB-lite"/>
    </source>
</evidence>
<proteinExistence type="predicted"/>
<keyword evidence="2" id="KW-1133">Transmembrane helix</keyword>
<feature type="compositionally biased region" description="Low complexity" evidence="1">
    <location>
        <begin position="297"/>
        <end position="306"/>
    </location>
</feature>
<evidence type="ECO:0008006" key="5">
    <source>
        <dbReference type="Google" id="ProtNLM"/>
    </source>
</evidence>
<accession>A0A6B8KHA5</accession>
<feature type="region of interest" description="Disordered" evidence="1">
    <location>
        <begin position="276"/>
        <end position="306"/>
    </location>
</feature>